<name>A0A1G5AQI3_9FIRM</name>
<dbReference type="InterPro" id="IPR035996">
    <property type="entry name" value="4pyrrol_Methylase_sf"/>
</dbReference>
<keyword evidence="3" id="KW-0169">Cobalamin biosynthesis</keyword>
<dbReference type="Gene3D" id="3.30.950.10">
    <property type="entry name" value="Methyltransferase, Cobalt-precorrin-4 Transmethylase, Domain 2"/>
    <property type="match status" value="1"/>
</dbReference>
<evidence type="ECO:0000256" key="4">
    <source>
        <dbReference type="ARBA" id="ARBA00022603"/>
    </source>
</evidence>
<dbReference type="EMBL" id="FMUS01000001">
    <property type="protein sequence ID" value="SCX80138.1"/>
    <property type="molecule type" value="Genomic_DNA"/>
</dbReference>
<feature type="domain" description="Tetrapyrrole methylase" evidence="8">
    <location>
        <begin position="5"/>
        <end position="213"/>
    </location>
</feature>
<proteinExistence type="inferred from homology"/>
<dbReference type="Gene3D" id="3.40.1010.10">
    <property type="entry name" value="Cobalt-precorrin-4 Transmethylase, Domain 1"/>
    <property type="match status" value="1"/>
</dbReference>
<dbReference type="GO" id="GO:0009236">
    <property type="term" value="P:cobalamin biosynthetic process"/>
    <property type="evidence" value="ECO:0007669"/>
    <property type="project" value="UniProtKB-UniRule"/>
</dbReference>
<dbReference type="InterPro" id="IPR012382">
    <property type="entry name" value="CobI/CbiL"/>
</dbReference>
<evidence type="ECO:0000313" key="10">
    <source>
        <dbReference type="Proteomes" id="UP000198636"/>
    </source>
</evidence>
<dbReference type="PANTHER" id="PTHR43467">
    <property type="entry name" value="COBALT-PRECORRIN-2 C(20)-METHYLTRANSFERASE"/>
    <property type="match status" value="1"/>
</dbReference>
<dbReference type="STRING" id="1120976.SAMN03080606_00248"/>
<reference evidence="9 10" key="1">
    <citation type="submission" date="2016-10" db="EMBL/GenBank/DDBJ databases">
        <authorList>
            <person name="de Groot N.N."/>
        </authorList>
    </citation>
    <scope>NUCLEOTIDE SEQUENCE [LARGE SCALE GENOMIC DNA]</scope>
    <source>
        <strain evidence="9 10">DSM 18978</strain>
    </source>
</reference>
<evidence type="ECO:0000259" key="8">
    <source>
        <dbReference type="Pfam" id="PF00590"/>
    </source>
</evidence>
<evidence type="ECO:0000256" key="6">
    <source>
        <dbReference type="ARBA" id="ARBA00022691"/>
    </source>
</evidence>
<comment type="similarity">
    <text evidence="2 7">Belongs to the precorrin methyltransferase family.</text>
</comment>
<dbReference type="InterPro" id="IPR006364">
    <property type="entry name" value="CobI/CbiL/CobIJ_dom"/>
</dbReference>
<keyword evidence="5 9" id="KW-0808">Transferase</keyword>
<dbReference type="NCBIfam" id="TIGR01467">
    <property type="entry name" value="cobI_cbiL"/>
    <property type="match status" value="1"/>
</dbReference>
<gene>
    <name evidence="9" type="ORF">SAMN03080606_00248</name>
</gene>
<evidence type="ECO:0000313" key="9">
    <source>
        <dbReference type="EMBL" id="SCX80138.1"/>
    </source>
</evidence>
<dbReference type="Pfam" id="PF00590">
    <property type="entry name" value="TP_methylase"/>
    <property type="match status" value="1"/>
</dbReference>
<dbReference type="InterPro" id="IPR000878">
    <property type="entry name" value="4pyrrol_Mease"/>
</dbReference>
<evidence type="ECO:0000256" key="5">
    <source>
        <dbReference type="ARBA" id="ARBA00022679"/>
    </source>
</evidence>
<keyword evidence="6" id="KW-0949">S-adenosyl-L-methionine</keyword>
<evidence type="ECO:0000256" key="7">
    <source>
        <dbReference type="PIRNR" id="PIRNR036427"/>
    </source>
</evidence>
<evidence type="ECO:0000256" key="3">
    <source>
        <dbReference type="ARBA" id="ARBA00022573"/>
    </source>
</evidence>
<dbReference type="GO" id="GO:0032259">
    <property type="term" value="P:methylation"/>
    <property type="evidence" value="ECO:0007669"/>
    <property type="project" value="UniProtKB-KW"/>
</dbReference>
<comment type="pathway">
    <text evidence="1">Cofactor biosynthesis; adenosylcobalamin biosynthesis.</text>
</comment>
<sequence>MKSRFIGIGIGPGDPELLTVKAVKEIEKASIIVVPCSKSKESTALNIAKEYINESASILEMIFPMVYCEYTLKKAWQENINTITKHLEEGKDVAFLTLGDPMVYSTFIYVMKAIKDLGFYVESIPGITSFCAVANRALLPLAEGDEAFTVIPLNEKKEHLEKSLQDGKNVVVLKASHDPVGLAEVIKRNKLEDSFIMCSNCGKKNEKITSNIQDLNITKVPYFSTVIIKNKKK</sequence>
<dbReference type="AlphaFoldDB" id="A0A1G5AQI3"/>
<evidence type="ECO:0000256" key="1">
    <source>
        <dbReference type="ARBA" id="ARBA00004953"/>
    </source>
</evidence>
<keyword evidence="4 9" id="KW-0489">Methyltransferase</keyword>
<dbReference type="PIRSF" id="PIRSF036427">
    <property type="entry name" value="Precrrn-2_mtase"/>
    <property type="match status" value="1"/>
</dbReference>
<dbReference type="OrthoDB" id="9804789at2"/>
<protein>
    <submittedName>
        <fullName evidence="9">Precorrin-2/cobalt-factor-2 C20-methyltransferase</fullName>
    </submittedName>
</protein>
<evidence type="ECO:0000256" key="2">
    <source>
        <dbReference type="ARBA" id="ARBA00005879"/>
    </source>
</evidence>
<dbReference type="GO" id="GO:0030788">
    <property type="term" value="F:precorrin-2 C20-methyltransferase activity"/>
    <property type="evidence" value="ECO:0007669"/>
    <property type="project" value="InterPro"/>
</dbReference>
<dbReference type="SUPFAM" id="SSF53790">
    <property type="entry name" value="Tetrapyrrole methylase"/>
    <property type="match status" value="1"/>
</dbReference>
<dbReference type="InterPro" id="IPR014777">
    <property type="entry name" value="4pyrrole_Mease_sub1"/>
</dbReference>
<dbReference type="InterPro" id="IPR014776">
    <property type="entry name" value="4pyrrole_Mease_sub2"/>
</dbReference>
<dbReference type="RefSeq" id="WP_091539020.1">
    <property type="nucleotide sequence ID" value="NZ_FMUS01000001.1"/>
</dbReference>
<organism evidence="9 10">
    <name type="scientific">Alkaliphilus peptidifermentans DSM 18978</name>
    <dbReference type="NCBI Taxonomy" id="1120976"/>
    <lineage>
        <taxon>Bacteria</taxon>
        <taxon>Bacillati</taxon>
        <taxon>Bacillota</taxon>
        <taxon>Clostridia</taxon>
        <taxon>Peptostreptococcales</taxon>
        <taxon>Natronincolaceae</taxon>
        <taxon>Alkaliphilus</taxon>
    </lineage>
</organism>
<dbReference type="PANTHER" id="PTHR43467:SF2">
    <property type="entry name" value="COBALT-PRECORRIN-2 C(20)-METHYLTRANSFERASE"/>
    <property type="match status" value="1"/>
</dbReference>
<dbReference type="UniPathway" id="UPA00148"/>
<accession>A0A1G5AQI3</accession>
<dbReference type="CDD" id="cd11645">
    <property type="entry name" value="Precorrin_2_C20_MT"/>
    <property type="match status" value="1"/>
</dbReference>
<dbReference type="Proteomes" id="UP000198636">
    <property type="component" value="Unassembled WGS sequence"/>
</dbReference>
<keyword evidence="10" id="KW-1185">Reference proteome</keyword>